<dbReference type="PANTHER" id="PTHR48083">
    <property type="entry name" value="MEDIUM-CHAIN SPECIFIC ACYL-COA DEHYDROGENASE, MITOCHONDRIAL-RELATED"/>
    <property type="match status" value="1"/>
</dbReference>
<evidence type="ECO:0000313" key="11">
    <source>
        <dbReference type="Proteomes" id="UP000054466"/>
    </source>
</evidence>
<protein>
    <recommendedName>
        <fullName evidence="12">Acyl-CoA dehydrogenase</fullName>
    </recommendedName>
</protein>
<dbReference type="InterPro" id="IPR037069">
    <property type="entry name" value="AcylCoA_DH/ox_N_sf"/>
</dbReference>
<dbReference type="STRING" id="569365.A0A0D2C380"/>
<feature type="domain" description="Acyl-CoA dehydrogenase/oxidase N-terminal" evidence="9">
    <location>
        <begin position="27"/>
        <end position="147"/>
    </location>
</feature>
<evidence type="ECO:0000256" key="3">
    <source>
        <dbReference type="ARBA" id="ARBA00022630"/>
    </source>
</evidence>
<keyword evidence="3 6" id="KW-0285">Flavoprotein</keyword>
<dbReference type="AlphaFoldDB" id="A0A0D2C380"/>
<evidence type="ECO:0000259" key="9">
    <source>
        <dbReference type="Pfam" id="PF02771"/>
    </source>
</evidence>
<keyword evidence="11" id="KW-1185">Reference proteome</keyword>
<dbReference type="InterPro" id="IPR013786">
    <property type="entry name" value="AcylCoA_DH/ox_N"/>
</dbReference>
<dbReference type="GO" id="GO:0003995">
    <property type="term" value="F:acyl-CoA dehydrogenase activity"/>
    <property type="evidence" value="ECO:0007669"/>
    <property type="project" value="TreeGrafter"/>
</dbReference>
<comment type="similarity">
    <text evidence="2 6">Belongs to the acyl-CoA dehydrogenase family.</text>
</comment>
<evidence type="ECO:0000256" key="4">
    <source>
        <dbReference type="ARBA" id="ARBA00022827"/>
    </source>
</evidence>
<dbReference type="SUPFAM" id="SSF56645">
    <property type="entry name" value="Acyl-CoA dehydrogenase NM domain-like"/>
    <property type="match status" value="1"/>
</dbReference>
<gene>
    <name evidence="10" type="ORF">PV07_08834</name>
</gene>
<sequence length="428" mass="46698">MSSELFGNQDPFCEPSYCQGIASPYYSDSHRKLRQYVRNFVENELAPHAEEWEEAGKVPADLFAKFVAGGFVGPGIPCKYRGGARMPADIEAWDIFHELIMSDELARTPRLGPLWAVSSGNRIALPLIAAFGSEEQRSTWLPAACTGRSRFCLAVTEPDGGSDVANLTTTAERTSPDLFKVNGQKKWITNGIFADYAVTAVRTGGPGVKGISVLLVPLKAEGVLLKKMRNSGVEASGSTFIDFEDVVVPVANLLGSENEGFKVLMSNFDAERLGLAISGLRVARTCLSEAYTHATSRRTFGKFLIEHDIIRAKFAELARLIEAQHAWHEQLCFEVKTNGYKGISGRIGLAKVQSSLILERACREAQQVFGGLAFSKGGRGGVVEQIARDLRVYVVGGGSAEILEGQGFKLEMKESARRKEKERAVSKL</sequence>
<dbReference type="Gene3D" id="1.10.540.10">
    <property type="entry name" value="Acyl-CoA dehydrogenase/oxidase, N-terminal domain"/>
    <property type="match status" value="1"/>
</dbReference>
<name>A0A0D2C380_9EURO</name>
<dbReference type="SUPFAM" id="SSF47203">
    <property type="entry name" value="Acyl-CoA dehydrogenase C-terminal domain-like"/>
    <property type="match status" value="1"/>
</dbReference>
<proteinExistence type="inferred from homology"/>
<evidence type="ECO:0000256" key="6">
    <source>
        <dbReference type="RuleBase" id="RU362125"/>
    </source>
</evidence>
<dbReference type="VEuPathDB" id="FungiDB:PV07_08834"/>
<feature type="domain" description="Acyl-CoA oxidase/dehydrogenase middle" evidence="8">
    <location>
        <begin position="152"/>
        <end position="246"/>
    </location>
</feature>
<dbReference type="OrthoDB" id="10254877at2759"/>
<keyword evidence="5 6" id="KW-0560">Oxidoreductase</keyword>
<dbReference type="GO" id="GO:0005737">
    <property type="term" value="C:cytoplasm"/>
    <property type="evidence" value="ECO:0007669"/>
    <property type="project" value="TreeGrafter"/>
</dbReference>
<reference evidence="10 11" key="1">
    <citation type="submission" date="2015-01" db="EMBL/GenBank/DDBJ databases">
        <title>The Genome Sequence of Cladophialophora immunda CBS83496.</title>
        <authorList>
            <consortium name="The Broad Institute Genomics Platform"/>
            <person name="Cuomo C."/>
            <person name="de Hoog S."/>
            <person name="Gorbushina A."/>
            <person name="Stielow B."/>
            <person name="Teixiera M."/>
            <person name="Abouelleil A."/>
            <person name="Chapman S.B."/>
            <person name="Priest M."/>
            <person name="Young S.K."/>
            <person name="Wortman J."/>
            <person name="Nusbaum C."/>
            <person name="Birren B."/>
        </authorList>
    </citation>
    <scope>NUCLEOTIDE SEQUENCE [LARGE SCALE GENOMIC DNA]</scope>
    <source>
        <strain evidence="10 11">CBS 83496</strain>
    </source>
</reference>
<dbReference type="InterPro" id="IPR009075">
    <property type="entry name" value="AcylCo_DH/oxidase_C"/>
</dbReference>
<dbReference type="InterPro" id="IPR006091">
    <property type="entry name" value="Acyl-CoA_Oxase/DH_mid-dom"/>
</dbReference>
<dbReference type="Pfam" id="PF00441">
    <property type="entry name" value="Acyl-CoA_dh_1"/>
    <property type="match status" value="1"/>
</dbReference>
<dbReference type="RefSeq" id="XP_016245889.1">
    <property type="nucleotide sequence ID" value="XM_016396033.1"/>
</dbReference>
<evidence type="ECO:0000256" key="5">
    <source>
        <dbReference type="ARBA" id="ARBA00023002"/>
    </source>
</evidence>
<evidence type="ECO:0008006" key="12">
    <source>
        <dbReference type="Google" id="ProtNLM"/>
    </source>
</evidence>
<dbReference type="PANTHER" id="PTHR48083:SF17">
    <property type="entry name" value="ACYL-COA DEHYDROGENASE (AFU_ORTHOLOGUE AFUA_2G16630)-RELATED"/>
    <property type="match status" value="1"/>
</dbReference>
<keyword evidence="4 6" id="KW-0274">FAD</keyword>
<dbReference type="InterPro" id="IPR009100">
    <property type="entry name" value="AcylCoA_DH/oxidase_NM_dom_sf"/>
</dbReference>
<dbReference type="HOGENOM" id="CLU_018204_4_1_1"/>
<feature type="domain" description="Acyl-CoA dehydrogenase/oxidase C-terminal" evidence="7">
    <location>
        <begin position="258"/>
        <end position="403"/>
    </location>
</feature>
<dbReference type="Gene3D" id="1.20.140.10">
    <property type="entry name" value="Butyryl-CoA Dehydrogenase, subunit A, domain 3"/>
    <property type="match status" value="1"/>
</dbReference>
<comment type="cofactor">
    <cofactor evidence="1 6">
        <name>FAD</name>
        <dbReference type="ChEBI" id="CHEBI:57692"/>
    </cofactor>
</comment>
<dbReference type="InterPro" id="IPR036250">
    <property type="entry name" value="AcylCo_DH-like_C"/>
</dbReference>
<evidence type="ECO:0000313" key="10">
    <source>
        <dbReference type="EMBL" id="KIW25673.1"/>
    </source>
</evidence>
<evidence type="ECO:0000256" key="1">
    <source>
        <dbReference type="ARBA" id="ARBA00001974"/>
    </source>
</evidence>
<accession>A0A0D2C380</accession>
<dbReference type="InterPro" id="IPR046373">
    <property type="entry name" value="Acyl-CoA_Oxase/DH_mid-dom_sf"/>
</dbReference>
<dbReference type="Pfam" id="PF02771">
    <property type="entry name" value="Acyl-CoA_dh_N"/>
    <property type="match status" value="1"/>
</dbReference>
<dbReference type="InterPro" id="IPR050741">
    <property type="entry name" value="Acyl-CoA_dehydrogenase"/>
</dbReference>
<dbReference type="Pfam" id="PF02770">
    <property type="entry name" value="Acyl-CoA_dh_M"/>
    <property type="match status" value="1"/>
</dbReference>
<dbReference type="Proteomes" id="UP000054466">
    <property type="component" value="Unassembled WGS sequence"/>
</dbReference>
<dbReference type="GeneID" id="27348028"/>
<dbReference type="Gene3D" id="2.40.110.10">
    <property type="entry name" value="Butyryl-CoA Dehydrogenase, subunit A, domain 2"/>
    <property type="match status" value="1"/>
</dbReference>
<evidence type="ECO:0000259" key="8">
    <source>
        <dbReference type="Pfam" id="PF02770"/>
    </source>
</evidence>
<evidence type="ECO:0000259" key="7">
    <source>
        <dbReference type="Pfam" id="PF00441"/>
    </source>
</evidence>
<dbReference type="EMBL" id="KN847044">
    <property type="protein sequence ID" value="KIW25673.1"/>
    <property type="molecule type" value="Genomic_DNA"/>
</dbReference>
<evidence type="ECO:0000256" key="2">
    <source>
        <dbReference type="ARBA" id="ARBA00009347"/>
    </source>
</evidence>
<organism evidence="10 11">
    <name type="scientific">Cladophialophora immunda</name>
    <dbReference type="NCBI Taxonomy" id="569365"/>
    <lineage>
        <taxon>Eukaryota</taxon>
        <taxon>Fungi</taxon>
        <taxon>Dikarya</taxon>
        <taxon>Ascomycota</taxon>
        <taxon>Pezizomycotina</taxon>
        <taxon>Eurotiomycetes</taxon>
        <taxon>Chaetothyriomycetidae</taxon>
        <taxon>Chaetothyriales</taxon>
        <taxon>Herpotrichiellaceae</taxon>
        <taxon>Cladophialophora</taxon>
    </lineage>
</organism>
<dbReference type="GO" id="GO:0033539">
    <property type="term" value="P:fatty acid beta-oxidation using acyl-CoA dehydrogenase"/>
    <property type="evidence" value="ECO:0007669"/>
    <property type="project" value="TreeGrafter"/>
</dbReference>
<dbReference type="GO" id="GO:0050660">
    <property type="term" value="F:flavin adenine dinucleotide binding"/>
    <property type="evidence" value="ECO:0007669"/>
    <property type="project" value="InterPro"/>
</dbReference>